<dbReference type="InterPro" id="IPR043917">
    <property type="entry name" value="DUF5753"/>
</dbReference>
<name>W5TD39_9NOCA</name>
<dbReference type="AlphaFoldDB" id="W5TD39"/>
<proteinExistence type="predicted"/>
<dbReference type="Gene3D" id="1.10.260.40">
    <property type="entry name" value="lambda repressor-like DNA-binding domains"/>
    <property type="match status" value="1"/>
</dbReference>
<dbReference type="GO" id="GO:0003677">
    <property type="term" value="F:DNA binding"/>
    <property type="evidence" value="ECO:0007669"/>
    <property type="project" value="InterPro"/>
</dbReference>
<dbReference type="InterPro" id="IPR010982">
    <property type="entry name" value="Lambda_DNA-bd_dom_sf"/>
</dbReference>
<dbReference type="STRING" id="1415166.NONO_c23030"/>
<feature type="domain" description="HTH cro/C1-type" evidence="1">
    <location>
        <begin position="15"/>
        <end position="68"/>
    </location>
</feature>
<protein>
    <submittedName>
        <fullName evidence="2">Transcriptional regulator</fullName>
    </submittedName>
</protein>
<dbReference type="Pfam" id="PF19054">
    <property type="entry name" value="DUF5753"/>
    <property type="match status" value="1"/>
</dbReference>
<dbReference type="PATRIC" id="fig|1415166.3.peg.2351"/>
<evidence type="ECO:0000259" key="1">
    <source>
        <dbReference type="PROSITE" id="PS50943"/>
    </source>
</evidence>
<dbReference type="EMBL" id="CP006850">
    <property type="protein sequence ID" value="AHH17099.1"/>
    <property type="molecule type" value="Genomic_DNA"/>
</dbReference>
<evidence type="ECO:0000313" key="3">
    <source>
        <dbReference type="Proteomes" id="UP000019150"/>
    </source>
</evidence>
<reference evidence="2 3" key="1">
    <citation type="journal article" date="2014" name="Appl. Environ. Microbiol.">
        <title>Insights into the Microbial Degradation of Rubber and Gutta-Percha by Analysis of the Complete Genome of Nocardia nova SH22a.</title>
        <authorList>
            <person name="Luo Q."/>
            <person name="Hiessl S."/>
            <person name="Poehlein A."/>
            <person name="Daniel R."/>
            <person name="Steinbuchel A."/>
        </authorList>
    </citation>
    <scope>NUCLEOTIDE SEQUENCE [LARGE SCALE GENOMIC DNA]</scope>
    <source>
        <strain evidence="2">SH22a</strain>
    </source>
</reference>
<dbReference type="OrthoDB" id="4534176at2"/>
<dbReference type="CDD" id="cd00093">
    <property type="entry name" value="HTH_XRE"/>
    <property type="match status" value="1"/>
</dbReference>
<dbReference type="InterPro" id="IPR001387">
    <property type="entry name" value="Cro/C1-type_HTH"/>
</dbReference>
<dbReference type="Pfam" id="PF13560">
    <property type="entry name" value="HTH_31"/>
    <property type="match status" value="1"/>
</dbReference>
<organism evidence="2 3">
    <name type="scientific">Nocardia nova SH22a</name>
    <dbReference type="NCBI Taxonomy" id="1415166"/>
    <lineage>
        <taxon>Bacteria</taxon>
        <taxon>Bacillati</taxon>
        <taxon>Actinomycetota</taxon>
        <taxon>Actinomycetes</taxon>
        <taxon>Mycobacteriales</taxon>
        <taxon>Nocardiaceae</taxon>
        <taxon>Nocardia</taxon>
    </lineage>
</organism>
<dbReference type="PROSITE" id="PS50943">
    <property type="entry name" value="HTH_CROC1"/>
    <property type="match status" value="1"/>
</dbReference>
<dbReference type="HOGENOM" id="CLU_055817_2_0_11"/>
<accession>W5TD39</accession>
<dbReference type="Proteomes" id="UP000019150">
    <property type="component" value="Chromosome"/>
</dbReference>
<dbReference type="SUPFAM" id="SSF47413">
    <property type="entry name" value="lambda repressor-like DNA-binding domains"/>
    <property type="match status" value="1"/>
</dbReference>
<evidence type="ECO:0000313" key="2">
    <source>
        <dbReference type="EMBL" id="AHH17099.1"/>
    </source>
</evidence>
<dbReference type="eggNOG" id="COG1396">
    <property type="taxonomic scope" value="Bacteria"/>
</dbReference>
<dbReference type="KEGG" id="nno:NONO_c23030"/>
<dbReference type="RefSeq" id="WP_025348580.1">
    <property type="nucleotide sequence ID" value="NZ_CP006850.1"/>
</dbReference>
<dbReference type="SMART" id="SM00530">
    <property type="entry name" value="HTH_XRE"/>
    <property type="match status" value="1"/>
</dbReference>
<sequence>MNAVSDAREALGARLRELRRGARLTGLQLAGQCGWHSSKVSRIERGQQSPSEEDLAKWCQACDTVAVLDDLVATLRNVRAAYVEWQRTLAAGHAHRQRQSIALESRTEFIRWWTPDVVPGLLQTEAYARGVLTACIAVTGGRDDLDDAVRARMDRQRVLRGGRHQFHIVIWEPALWRVVADRQTMADQLARLAEIVDHPRVRFGIVPLTAEYRVPATNFVIYDRSRVITETVSAELTITRPSEILLHEKTFGVLADQAVYGDAAREILGSIASRHNEFELPE</sequence>
<gene>
    <name evidence="2" type="ORF">NONO_c23030</name>
</gene>
<keyword evidence="3" id="KW-1185">Reference proteome</keyword>